<dbReference type="EMBL" id="JAFLEQ010000008">
    <property type="protein sequence ID" value="MBN9644133.1"/>
    <property type="molecule type" value="Genomic_DNA"/>
</dbReference>
<dbReference type="SUPFAM" id="SSF56601">
    <property type="entry name" value="beta-lactamase/transpeptidase-like"/>
    <property type="match status" value="1"/>
</dbReference>
<keyword evidence="2" id="KW-0732">Signal</keyword>
<dbReference type="Gene3D" id="3.40.710.10">
    <property type="entry name" value="DD-peptidase/beta-lactamase superfamily"/>
    <property type="match status" value="1"/>
</dbReference>
<evidence type="ECO:0000256" key="1">
    <source>
        <dbReference type="SAM" id="MobiDB-lite"/>
    </source>
</evidence>
<evidence type="ECO:0000313" key="3">
    <source>
        <dbReference type="EMBL" id="MBN9644133.1"/>
    </source>
</evidence>
<evidence type="ECO:0000256" key="2">
    <source>
        <dbReference type="SAM" id="SignalP"/>
    </source>
</evidence>
<accession>A0A939E1L3</accession>
<feature type="compositionally biased region" description="Low complexity" evidence="1">
    <location>
        <begin position="44"/>
        <end position="73"/>
    </location>
</feature>
<reference evidence="3" key="1">
    <citation type="submission" date="2021-03" db="EMBL/GenBank/DDBJ databases">
        <authorList>
            <person name="Sun Q."/>
        </authorList>
    </citation>
    <scope>NUCLEOTIDE SEQUENCE</scope>
    <source>
        <strain evidence="3">CCM 8862</strain>
    </source>
</reference>
<proteinExistence type="predicted"/>
<keyword evidence="4" id="KW-1185">Reference proteome</keyword>
<gene>
    <name evidence="3" type="ORF">JZY06_05795</name>
</gene>
<name>A0A939E1L3_9CORY</name>
<dbReference type="RefSeq" id="WP_207119078.1">
    <property type="nucleotide sequence ID" value="NZ_JAFLEQ010000008.1"/>
</dbReference>
<feature type="region of interest" description="Disordered" evidence="1">
    <location>
        <begin position="33"/>
        <end position="73"/>
    </location>
</feature>
<dbReference type="InterPro" id="IPR012338">
    <property type="entry name" value="Beta-lactam/transpept-like"/>
</dbReference>
<dbReference type="AlphaFoldDB" id="A0A939E1L3"/>
<evidence type="ECO:0008006" key="5">
    <source>
        <dbReference type="Google" id="ProtNLM"/>
    </source>
</evidence>
<organism evidence="3 4">
    <name type="scientific">Corynebacterium mendelii</name>
    <dbReference type="NCBI Taxonomy" id="2765362"/>
    <lineage>
        <taxon>Bacteria</taxon>
        <taxon>Bacillati</taxon>
        <taxon>Actinomycetota</taxon>
        <taxon>Actinomycetes</taxon>
        <taxon>Mycobacteriales</taxon>
        <taxon>Corynebacteriaceae</taxon>
        <taxon>Corynebacterium</taxon>
    </lineage>
</organism>
<dbReference type="Proteomes" id="UP000664332">
    <property type="component" value="Unassembled WGS sequence"/>
</dbReference>
<protein>
    <recommendedName>
        <fullName evidence="5">Serine hydrolase</fullName>
    </recommendedName>
</protein>
<feature type="signal peptide" evidence="2">
    <location>
        <begin position="1"/>
        <end position="29"/>
    </location>
</feature>
<feature type="chain" id="PRO_5038885610" description="Serine hydrolase" evidence="2">
    <location>
        <begin position="30"/>
        <end position="342"/>
    </location>
</feature>
<sequence length="342" mass="33367">MIQSASPTPGRLRAGLVVLAGVVAAAGSAACTGPDDGAVPVTVTRTSPAGPTAAAAGTTGPATTRPTAGAARPAGDELLASRAAQGLAPDGLPVVQEPGQATARPAAADLAAAARAVAATAPGSLGVGLADGSGVAAAGDGRAWPAWSTSKIPVAVAALRDNPQLAPAMRAAVRVSDNAAAAQLWYSLGDAGRAAAAATAVLRQGGDMHTVVPESTTTGFSVFGQTPWTAADQALFAFHLPCLAGSAPVVAAMGEITPEQAYGLGRIPGARFKGGWGPDPAGYYTVRQMGVVAAGDGVIGVSLVARPPDGTYATGQMMLDRAAGELTGQLAASGYAARGRCS</sequence>
<comment type="caution">
    <text evidence="3">The sequence shown here is derived from an EMBL/GenBank/DDBJ whole genome shotgun (WGS) entry which is preliminary data.</text>
</comment>
<evidence type="ECO:0000313" key="4">
    <source>
        <dbReference type="Proteomes" id="UP000664332"/>
    </source>
</evidence>